<organism evidence="2">
    <name type="scientific">marine metagenome</name>
    <dbReference type="NCBI Taxonomy" id="408172"/>
    <lineage>
        <taxon>unclassified sequences</taxon>
        <taxon>metagenomes</taxon>
        <taxon>ecological metagenomes</taxon>
    </lineage>
</organism>
<dbReference type="GO" id="GO:0120147">
    <property type="term" value="F:formylglycine-generating oxidase activity"/>
    <property type="evidence" value="ECO:0007669"/>
    <property type="project" value="TreeGrafter"/>
</dbReference>
<proteinExistence type="predicted"/>
<dbReference type="InterPro" id="IPR051043">
    <property type="entry name" value="Sulfatase_Mod_Factor_Kinase"/>
</dbReference>
<evidence type="ECO:0000313" key="2">
    <source>
        <dbReference type="EMBL" id="SVA73702.1"/>
    </source>
</evidence>
<dbReference type="EMBL" id="UINC01017702">
    <property type="protein sequence ID" value="SVA73702.1"/>
    <property type="molecule type" value="Genomic_DNA"/>
</dbReference>
<dbReference type="InterPro" id="IPR042095">
    <property type="entry name" value="SUMF_sf"/>
</dbReference>
<sequence length="213" mass="24323">VEGGVFEMGSLYCEEEQNNSDWCNDESPHKVEVDSFWIDKYEVTNAQYRKCFLAGVCEPEVLHEDRPRDFDQKSQPVVFTTWKEALTFCKWREGRLPTEAEWEYAAKVEKLGGAHWNQPYGVGSPGPVGSFEPNSLGLYDLMGNVYEWTMDWYGAYGEVEMQKNPLGPVKGKNKVVRGGSWDSLGHYLRTSDRVAKDPDLRYSGVGFRCIKPN</sequence>
<dbReference type="Pfam" id="PF03781">
    <property type="entry name" value="FGE-sulfatase"/>
    <property type="match status" value="2"/>
</dbReference>
<feature type="domain" description="Sulfatase-modifying factor enzyme-like" evidence="1">
    <location>
        <begin position="123"/>
        <end position="211"/>
    </location>
</feature>
<accession>A0A381YAQ3</accession>
<feature type="non-terminal residue" evidence="2">
    <location>
        <position position="1"/>
    </location>
</feature>
<name>A0A381YAQ3_9ZZZZ</name>
<feature type="domain" description="Sulfatase-modifying factor enzyme-like" evidence="1">
    <location>
        <begin position="1"/>
        <end position="112"/>
    </location>
</feature>
<dbReference type="InterPro" id="IPR016187">
    <property type="entry name" value="CTDL_fold"/>
</dbReference>
<dbReference type="SUPFAM" id="SSF56436">
    <property type="entry name" value="C-type lectin-like"/>
    <property type="match status" value="1"/>
</dbReference>
<protein>
    <recommendedName>
        <fullName evidence="1">Sulfatase-modifying factor enzyme-like domain-containing protein</fullName>
    </recommendedName>
</protein>
<reference evidence="2" key="1">
    <citation type="submission" date="2018-05" db="EMBL/GenBank/DDBJ databases">
        <authorList>
            <person name="Lanie J.A."/>
            <person name="Ng W.-L."/>
            <person name="Kazmierczak K.M."/>
            <person name="Andrzejewski T.M."/>
            <person name="Davidsen T.M."/>
            <person name="Wayne K.J."/>
            <person name="Tettelin H."/>
            <person name="Glass J.I."/>
            <person name="Rusch D."/>
            <person name="Podicherti R."/>
            <person name="Tsui H.-C.T."/>
            <person name="Winkler M.E."/>
        </authorList>
    </citation>
    <scope>NUCLEOTIDE SEQUENCE</scope>
</reference>
<evidence type="ECO:0000259" key="1">
    <source>
        <dbReference type="Pfam" id="PF03781"/>
    </source>
</evidence>
<dbReference type="PANTHER" id="PTHR23150:SF19">
    <property type="entry name" value="FORMYLGLYCINE-GENERATING ENZYME"/>
    <property type="match status" value="1"/>
</dbReference>
<gene>
    <name evidence="2" type="ORF">METZ01_LOCUS126556</name>
</gene>
<dbReference type="Gene3D" id="3.90.1580.10">
    <property type="entry name" value="paralog of FGE (formylglycine-generating enzyme)"/>
    <property type="match status" value="1"/>
</dbReference>
<dbReference type="AlphaFoldDB" id="A0A381YAQ3"/>
<dbReference type="PANTHER" id="PTHR23150">
    <property type="entry name" value="SULFATASE MODIFYING FACTOR 1, 2"/>
    <property type="match status" value="1"/>
</dbReference>
<dbReference type="InterPro" id="IPR005532">
    <property type="entry name" value="SUMF_dom"/>
</dbReference>